<organism evidence="2 3">
    <name type="scientific">Terrabacter terrigena</name>
    <dbReference type="NCBI Taxonomy" id="574718"/>
    <lineage>
        <taxon>Bacteria</taxon>
        <taxon>Bacillati</taxon>
        <taxon>Actinomycetota</taxon>
        <taxon>Actinomycetes</taxon>
        <taxon>Micrococcales</taxon>
        <taxon>Intrasporangiaceae</taxon>
        <taxon>Terrabacter</taxon>
    </lineage>
</organism>
<keyword evidence="3" id="KW-1185">Reference proteome</keyword>
<dbReference type="Proteomes" id="UP001597046">
    <property type="component" value="Unassembled WGS sequence"/>
</dbReference>
<gene>
    <name evidence="2" type="ORF">ACFQ2V_18890</name>
</gene>
<sequence>MRSSVKLFGALALSGLVAVAGSAFTATSTIDSANKVVGATSQSISGVSVSNVAYTTDPTNDVTSAVTFHVTQDLTAADTVTATITGTTTGATPAAGSSSATCTHDALGAGAGTNLACTFSSPLSNVTKLDIVAS</sequence>
<accession>A0ABW3N3G4</accession>
<keyword evidence="1" id="KW-0732">Signal</keyword>
<dbReference type="EMBL" id="JBHTKH010000018">
    <property type="protein sequence ID" value="MFD1056384.1"/>
    <property type="molecule type" value="Genomic_DNA"/>
</dbReference>
<evidence type="ECO:0008006" key="4">
    <source>
        <dbReference type="Google" id="ProtNLM"/>
    </source>
</evidence>
<feature type="signal peptide" evidence="1">
    <location>
        <begin position="1"/>
        <end position="25"/>
    </location>
</feature>
<evidence type="ECO:0000313" key="2">
    <source>
        <dbReference type="EMBL" id="MFD1056384.1"/>
    </source>
</evidence>
<protein>
    <recommendedName>
        <fullName evidence="4">DUF11 domain-containing protein</fullName>
    </recommendedName>
</protein>
<evidence type="ECO:0000256" key="1">
    <source>
        <dbReference type="SAM" id="SignalP"/>
    </source>
</evidence>
<dbReference type="RefSeq" id="WP_386054488.1">
    <property type="nucleotide sequence ID" value="NZ_JBHTKH010000018.1"/>
</dbReference>
<evidence type="ECO:0000313" key="3">
    <source>
        <dbReference type="Proteomes" id="UP001597046"/>
    </source>
</evidence>
<reference evidence="3" key="1">
    <citation type="journal article" date="2019" name="Int. J. Syst. Evol. Microbiol.">
        <title>The Global Catalogue of Microorganisms (GCM) 10K type strain sequencing project: providing services to taxonomists for standard genome sequencing and annotation.</title>
        <authorList>
            <consortium name="The Broad Institute Genomics Platform"/>
            <consortium name="The Broad Institute Genome Sequencing Center for Infectious Disease"/>
            <person name="Wu L."/>
            <person name="Ma J."/>
        </authorList>
    </citation>
    <scope>NUCLEOTIDE SEQUENCE [LARGE SCALE GENOMIC DNA]</scope>
    <source>
        <strain evidence="3">CCUG 57508</strain>
    </source>
</reference>
<proteinExistence type="predicted"/>
<feature type="chain" id="PRO_5045261113" description="DUF11 domain-containing protein" evidence="1">
    <location>
        <begin position="26"/>
        <end position="134"/>
    </location>
</feature>
<comment type="caution">
    <text evidence="2">The sequence shown here is derived from an EMBL/GenBank/DDBJ whole genome shotgun (WGS) entry which is preliminary data.</text>
</comment>
<name>A0ABW3N3G4_9MICO</name>